<accession>A0A1D1YSI6</accession>
<dbReference type="InterPro" id="IPR027443">
    <property type="entry name" value="IPNS-like_sf"/>
</dbReference>
<gene>
    <name evidence="8" type="primary">FLS_5</name>
    <name evidence="8" type="ORF">g.79263</name>
</gene>
<feature type="domain" description="Fe2OG dioxygenase" evidence="7">
    <location>
        <begin position="226"/>
        <end position="327"/>
    </location>
</feature>
<organism evidence="8">
    <name type="scientific">Anthurium amnicola</name>
    <dbReference type="NCBI Taxonomy" id="1678845"/>
    <lineage>
        <taxon>Eukaryota</taxon>
        <taxon>Viridiplantae</taxon>
        <taxon>Streptophyta</taxon>
        <taxon>Embryophyta</taxon>
        <taxon>Tracheophyta</taxon>
        <taxon>Spermatophyta</taxon>
        <taxon>Magnoliopsida</taxon>
        <taxon>Liliopsida</taxon>
        <taxon>Araceae</taxon>
        <taxon>Pothoideae</taxon>
        <taxon>Potheae</taxon>
        <taxon>Anthurium</taxon>
    </lineage>
</organism>
<comment type="similarity">
    <text evidence="1 5">Belongs to the iron/ascorbate-dependent oxidoreductase family.</text>
</comment>
<dbReference type="SUPFAM" id="SSF51197">
    <property type="entry name" value="Clavaminate synthase-like"/>
    <property type="match status" value="1"/>
</dbReference>
<evidence type="ECO:0000256" key="3">
    <source>
        <dbReference type="ARBA" id="ARBA00023002"/>
    </source>
</evidence>
<protein>
    <submittedName>
        <fullName evidence="8">Flavonol synthase/flavanone 3-hydroxylase</fullName>
    </submittedName>
</protein>
<sequence length="383" mass="42789">MANHVQMELPGEWPEPVVSVQSLSDSGPTAIPDRYVRPPCERPTPCSGGGPAAADLTVIDLAALGGSAGDCRATMGAISEACREWGFFQVVNHGVAPELLERMQGAAREFFALPAEEKRRVSRDAVNPVGYYDTEHTKNVRDWKEVFDFLMEDEVAVTPATPDEHGDGKVRTWKNQWPPNPPKLREAGVEYARAVESLAFKLLELISLTLDLPAKRLNGFFHGQPQSNFIRLNHYPPCPAPHLALGVGRHKDGGALTVLAQDDVGGLDVKRKSDGEWVRVRPIPDSYIINVGDIIQVWSNDKYESAEHRVSVNSEKERFSIPFFFNPKLSVTVEPLEELVNELSPPKYEAYNWGVFFETRKNSNFRKLAVENLQISQFRKTVE</sequence>
<evidence type="ECO:0000259" key="7">
    <source>
        <dbReference type="PROSITE" id="PS51471"/>
    </source>
</evidence>
<dbReference type="InterPro" id="IPR026992">
    <property type="entry name" value="DIOX_N"/>
</dbReference>
<feature type="region of interest" description="Disordered" evidence="6">
    <location>
        <begin position="160"/>
        <end position="181"/>
    </location>
</feature>
<dbReference type="FunFam" id="2.60.120.330:FF:000012">
    <property type="entry name" value="Gibberellin 20 oxidase 1"/>
    <property type="match status" value="1"/>
</dbReference>
<proteinExistence type="inferred from homology"/>
<dbReference type="PROSITE" id="PS51471">
    <property type="entry name" value="FE2OG_OXY"/>
    <property type="match status" value="1"/>
</dbReference>
<dbReference type="Pfam" id="PF14226">
    <property type="entry name" value="DIOX_N"/>
    <property type="match status" value="1"/>
</dbReference>
<evidence type="ECO:0000256" key="2">
    <source>
        <dbReference type="ARBA" id="ARBA00022723"/>
    </source>
</evidence>
<dbReference type="PANTHER" id="PTHR10209:SF885">
    <property type="entry name" value="2OG-FE(II) OXYGENASE FAMILY, PUTATIVE (AFU_ORTHOLOGUE AFUA_2G00750)-RELATED"/>
    <property type="match status" value="1"/>
</dbReference>
<evidence type="ECO:0000256" key="5">
    <source>
        <dbReference type="RuleBase" id="RU003682"/>
    </source>
</evidence>
<dbReference type="GO" id="GO:0046872">
    <property type="term" value="F:metal ion binding"/>
    <property type="evidence" value="ECO:0007669"/>
    <property type="project" value="UniProtKB-KW"/>
</dbReference>
<evidence type="ECO:0000256" key="1">
    <source>
        <dbReference type="ARBA" id="ARBA00008056"/>
    </source>
</evidence>
<evidence type="ECO:0000256" key="6">
    <source>
        <dbReference type="SAM" id="MobiDB-lite"/>
    </source>
</evidence>
<dbReference type="InterPro" id="IPR044861">
    <property type="entry name" value="IPNS-like_FE2OG_OXY"/>
</dbReference>
<dbReference type="PRINTS" id="PR00682">
    <property type="entry name" value="IPNSYNTHASE"/>
</dbReference>
<keyword evidence="2 5" id="KW-0479">Metal-binding</keyword>
<dbReference type="GO" id="GO:0051213">
    <property type="term" value="F:dioxygenase activity"/>
    <property type="evidence" value="ECO:0007669"/>
    <property type="project" value="UniProtKB-ARBA"/>
</dbReference>
<dbReference type="InterPro" id="IPR005123">
    <property type="entry name" value="Oxoglu/Fe-dep_dioxygenase_dom"/>
</dbReference>
<name>A0A1D1YSI6_9ARAE</name>
<dbReference type="Pfam" id="PF03171">
    <property type="entry name" value="2OG-FeII_Oxy"/>
    <property type="match status" value="1"/>
</dbReference>
<dbReference type="Gene3D" id="2.60.120.330">
    <property type="entry name" value="B-lactam Antibiotic, Isopenicillin N Synthase, Chain"/>
    <property type="match status" value="1"/>
</dbReference>
<dbReference type="PANTHER" id="PTHR10209">
    <property type="entry name" value="OXIDOREDUCTASE, 2OG-FE II OXYGENASE FAMILY PROTEIN"/>
    <property type="match status" value="1"/>
</dbReference>
<reference evidence="8" key="1">
    <citation type="submission" date="2015-07" db="EMBL/GenBank/DDBJ databases">
        <title>Transcriptome Assembly of Anthurium amnicola.</title>
        <authorList>
            <person name="Suzuki J."/>
        </authorList>
    </citation>
    <scope>NUCLEOTIDE SEQUENCE</scope>
</reference>
<keyword evidence="3 5" id="KW-0560">Oxidoreductase</keyword>
<dbReference type="EMBL" id="GDJX01010318">
    <property type="protein sequence ID" value="JAT57618.1"/>
    <property type="molecule type" value="Transcribed_RNA"/>
</dbReference>
<evidence type="ECO:0000313" key="8">
    <source>
        <dbReference type="EMBL" id="JAT57618.1"/>
    </source>
</evidence>
<dbReference type="AlphaFoldDB" id="A0A1D1YSI6"/>
<evidence type="ECO:0000256" key="4">
    <source>
        <dbReference type="ARBA" id="ARBA00023004"/>
    </source>
</evidence>
<keyword evidence="4 5" id="KW-0408">Iron</keyword>